<dbReference type="VEuPathDB" id="TriTrypDB:TcCL_NonESM00186"/>
<keyword evidence="3 7" id="KW-0418">Kinase</keyword>
<dbReference type="FunFam" id="3.40.50.10440:FF:000001">
    <property type="entry name" value="Dihydroxyacetone kinase, DhaK subunit"/>
    <property type="match status" value="1"/>
</dbReference>
<evidence type="ECO:0000313" key="8">
    <source>
        <dbReference type="Proteomes" id="UP000246121"/>
    </source>
</evidence>
<dbReference type="VEuPathDB" id="TriTrypDB:TCDM_00153"/>
<dbReference type="Proteomes" id="UP000246121">
    <property type="component" value="Unassembled WGS sequence"/>
</dbReference>
<name>A0A2V2W1G0_TRYCR</name>
<evidence type="ECO:0000313" key="7">
    <source>
        <dbReference type="EMBL" id="PWV02468.1"/>
    </source>
</evidence>
<protein>
    <submittedName>
        <fullName evidence="7">Putative dihydroxyacetone kinase 1-like</fullName>
    </submittedName>
</protein>
<dbReference type="VEuPathDB" id="TriTrypDB:C3747_71g103"/>
<dbReference type="InterPro" id="IPR036117">
    <property type="entry name" value="DhaL_dom_sf"/>
</dbReference>
<dbReference type="VEuPathDB" id="TriTrypDB:TcYC6_0069520"/>
<dbReference type="InterPro" id="IPR050861">
    <property type="entry name" value="Dihydroxyacetone_Kinase"/>
</dbReference>
<accession>A0A2V2W1G0</accession>
<dbReference type="AlphaFoldDB" id="A0A2V2W1G0"/>
<reference evidence="7 8" key="1">
    <citation type="journal article" date="2018" name="Microb. Genom.">
        <title>Expanding an expanded genome: long-read sequencing of Trypanosoma cruzi.</title>
        <authorList>
            <person name="Berna L."/>
            <person name="Rodriguez M."/>
            <person name="Chiribao M.L."/>
            <person name="Parodi-Talice A."/>
            <person name="Pita S."/>
            <person name="Rijo G."/>
            <person name="Alvarez-Valin F."/>
            <person name="Robello C."/>
        </authorList>
    </citation>
    <scope>NUCLEOTIDE SEQUENCE [LARGE SCALE GENOMIC DNA]</scope>
    <source>
        <strain evidence="7 8">Dm28c</strain>
    </source>
</reference>
<dbReference type="PANTHER" id="PTHR28629">
    <property type="entry name" value="TRIOKINASE/FMN CYCLASE"/>
    <property type="match status" value="1"/>
</dbReference>
<dbReference type="SUPFAM" id="SSF101473">
    <property type="entry name" value="DhaL-like"/>
    <property type="match status" value="1"/>
</dbReference>
<dbReference type="VEuPathDB" id="TriTrypDB:TcCLB.507011.200"/>
<evidence type="ECO:0000256" key="1">
    <source>
        <dbReference type="ARBA" id="ARBA00022679"/>
    </source>
</evidence>
<dbReference type="VEuPathDB" id="TriTrypDB:Tc_MARK_4436"/>
<organism evidence="7 8">
    <name type="scientific">Trypanosoma cruzi</name>
    <dbReference type="NCBI Taxonomy" id="5693"/>
    <lineage>
        <taxon>Eukaryota</taxon>
        <taxon>Discoba</taxon>
        <taxon>Euglenozoa</taxon>
        <taxon>Kinetoplastea</taxon>
        <taxon>Metakinetoplastina</taxon>
        <taxon>Trypanosomatida</taxon>
        <taxon>Trypanosomatidae</taxon>
        <taxon>Trypanosoma</taxon>
        <taxon>Schizotrypanum</taxon>
    </lineage>
</organism>
<dbReference type="VEuPathDB" id="TriTrypDB:BCY84_14106"/>
<evidence type="ECO:0000259" key="5">
    <source>
        <dbReference type="PROSITE" id="PS51480"/>
    </source>
</evidence>
<proteinExistence type="predicted"/>
<dbReference type="Gene3D" id="3.30.1180.20">
    <property type="entry name" value="Dihydroxyacetone kinase, domain 2"/>
    <property type="match status" value="1"/>
</dbReference>
<comment type="caution">
    <text evidence="7">The sequence shown here is derived from an EMBL/GenBank/DDBJ whole genome shotgun (WGS) entry which is preliminary data.</text>
</comment>
<dbReference type="Pfam" id="PF02734">
    <property type="entry name" value="Dak2"/>
    <property type="match status" value="1"/>
</dbReference>
<dbReference type="VEuPathDB" id="TriTrypDB:C4B63_2g746"/>
<dbReference type="Pfam" id="PF02733">
    <property type="entry name" value="Dak1"/>
    <property type="match status" value="1"/>
</dbReference>
<dbReference type="PANTHER" id="PTHR28629:SF4">
    <property type="entry name" value="TRIOKINASE_FMN CYCLASE"/>
    <property type="match status" value="1"/>
</dbReference>
<dbReference type="InterPro" id="IPR004006">
    <property type="entry name" value="DhaK_dom"/>
</dbReference>
<keyword evidence="2" id="KW-0547">Nucleotide-binding</keyword>
<dbReference type="PROSITE" id="PS51481">
    <property type="entry name" value="DHAK"/>
    <property type="match status" value="1"/>
</dbReference>
<dbReference type="VEuPathDB" id="TriTrypDB:TcG_00588"/>
<dbReference type="VEuPathDB" id="TriTrypDB:ECC02_012991"/>
<dbReference type="VEuPathDB" id="TriTrypDB:TcCLB.503983.20"/>
<dbReference type="Gene3D" id="3.40.50.10440">
    <property type="entry name" value="Dihydroxyacetone kinase, domain 1"/>
    <property type="match status" value="1"/>
</dbReference>
<dbReference type="VEuPathDB" id="TriTrypDB:TCSYLVIO_005808"/>
<dbReference type="PROSITE" id="PS51480">
    <property type="entry name" value="DHAL"/>
    <property type="match status" value="1"/>
</dbReference>
<dbReference type="EMBL" id="PRFA01000002">
    <property type="protein sequence ID" value="PWV02468.1"/>
    <property type="molecule type" value="Genomic_DNA"/>
</dbReference>
<dbReference type="GO" id="GO:0019563">
    <property type="term" value="P:glycerol catabolic process"/>
    <property type="evidence" value="ECO:0007669"/>
    <property type="project" value="TreeGrafter"/>
</dbReference>
<dbReference type="Gene3D" id="1.25.40.340">
    <property type="match status" value="1"/>
</dbReference>
<evidence type="ECO:0000256" key="3">
    <source>
        <dbReference type="ARBA" id="ARBA00022777"/>
    </source>
</evidence>
<keyword evidence="4" id="KW-0067">ATP-binding</keyword>
<dbReference type="InterPro" id="IPR004007">
    <property type="entry name" value="DhaL_dom"/>
</dbReference>
<gene>
    <name evidence="7" type="ORF">C4B63_2g746</name>
</gene>
<evidence type="ECO:0000256" key="2">
    <source>
        <dbReference type="ARBA" id="ARBA00022741"/>
    </source>
</evidence>
<dbReference type="VEuPathDB" id="TriTrypDB:TcBrA4_0061940"/>
<evidence type="ECO:0000256" key="4">
    <source>
        <dbReference type="ARBA" id="ARBA00022840"/>
    </source>
</evidence>
<evidence type="ECO:0000259" key="6">
    <source>
        <dbReference type="PROSITE" id="PS51481"/>
    </source>
</evidence>
<feature type="domain" description="DhaK" evidence="6">
    <location>
        <begin position="9"/>
        <end position="348"/>
    </location>
</feature>
<sequence>MVTTKFIDTPETAVDTAVKALCMTRPHLQFIENTHVVVNRKIDPTKVLIVCGGGAGHEPGHVGFVDCGWLSAAVSGDVFASPPTIHVTAAIDYLHAKQGPNGPGVLVVVKNYMGDILNFQFAVHEAQTRGINVEMVMVADDACFGLDDINCRRGIAGTILLYKILGAAALKGENMAALKQLAGRISSGMRSIGASLSSCSLPGSKPLSTVPDGLVEVGLGIHGEKGLYRIPFEGAKTLVSHLLGILLCGGKKSGEHKEGETEKEWKGAKVALLVNNLGSTTDIEMGILTHHALKQLQQAGMDVVGVSVGRYMTALEMHGFSFTLLRFSNQDDIAFLFDKQQTPLLPFTVPQFSISPAVGPRSALQLAQEEKCGLQCNGLLGRVLENVFETLKNSKDYLNELDAAVGDGDIGSGTTRASIKALEILPHLPLETNVSKALALLAKAVADAFGGSSGPLYGAFLLGAASAVAETMCRDGASSVDAIRAALRAGSANIQRVARSKKGDRTMVDVLEALNENPQANDANSIQELARVCVPEAKKAAAATALLPAKHGRSRYLQGKELGQPDPGAELVVLWIEAAANTVLSGGKL</sequence>
<dbReference type="GO" id="GO:0005829">
    <property type="term" value="C:cytosol"/>
    <property type="evidence" value="ECO:0007669"/>
    <property type="project" value="TreeGrafter"/>
</dbReference>
<dbReference type="GO" id="GO:0005524">
    <property type="term" value="F:ATP binding"/>
    <property type="evidence" value="ECO:0007669"/>
    <property type="project" value="UniProtKB-KW"/>
</dbReference>
<feature type="domain" description="DhaL" evidence="5">
    <location>
        <begin position="378"/>
        <end position="581"/>
    </location>
</feature>
<dbReference type="SMART" id="SM01120">
    <property type="entry name" value="Dak2"/>
    <property type="match status" value="1"/>
</dbReference>
<dbReference type="GO" id="GO:0004371">
    <property type="term" value="F:glycerone kinase activity"/>
    <property type="evidence" value="ECO:0007669"/>
    <property type="project" value="InterPro"/>
</dbReference>
<dbReference type="SUPFAM" id="SSF82549">
    <property type="entry name" value="DAK1/DegV-like"/>
    <property type="match status" value="1"/>
</dbReference>
<keyword evidence="1" id="KW-0808">Transferase</keyword>